<evidence type="ECO:0008006" key="4">
    <source>
        <dbReference type="Google" id="ProtNLM"/>
    </source>
</evidence>
<organism evidence="2 3">
    <name type="scientific">Banduia mediterranea</name>
    <dbReference type="NCBI Taxonomy" id="3075609"/>
    <lineage>
        <taxon>Bacteria</taxon>
        <taxon>Pseudomonadati</taxon>
        <taxon>Pseudomonadota</taxon>
        <taxon>Gammaproteobacteria</taxon>
        <taxon>Nevskiales</taxon>
        <taxon>Algiphilaceae</taxon>
        <taxon>Banduia</taxon>
    </lineage>
</organism>
<protein>
    <recommendedName>
        <fullName evidence="4">Photosystem I assembly protein Ycf4</fullName>
    </recommendedName>
</protein>
<keyword evidence="1" id="KW-0472">Membrane</keyword>
<sequence>MSKSHRPDFLSTPPLITIKTWWVNRLVGYFIIPLPLFAVAIREFHKGDFSGAVNVLLCGFFIVTALEIFFFGFKVVIDGDRLVYWPRPSFLCRPVKLEKHEVKNIEFAHFGSGTRFKSANIAVNANSPDLPKQVLRLSSFSPADVRKIIAWLERT</sequence>
<proteinExistence type="predicted"/>
<dbReference type="Proteomes" id="UP001254608">
    <property type="component" value="Unassembled WGS sequence"/>
</dbReference>
<reference evidence="2 3" key="1">
    <citation type="submission" date="2023-09" db="EMBL/GenBank/DDBJ databases">
        <authorList>
            <person name="Rey-Velasco X."/>
        </authorList>
    </citation>
    <scope>NUCLEOTIDE SEQUENCE [LARGE SCALE GENOMIC DNA]</scope>
    <source>
        <strain evidence="2 3">W345</strain>
    </source>
</reference>
<dbReference type="EMBL" id="JAVRIC010000032">
    <property type="protein sequence ID" value="MDT0499026.1"/>
    <property type="molecule type" value="Genomic_DNA"/>
</dbReference>
<gene>
    <name evidence="2" type="ORF">RM530_16915</name>
</gene>
<evidence type="ECO:0000256" key="1">
    <source>
        <dbReference type="SAM" id="Phobius"/>
    </source>
</evidence>
<keyword evidence="1" id="KW-1133">Transmembrane helix</keyword>
<evidence type="ECO:0000313" key="3">
    <source>
        <dbReference type="Proteomes" id="UP001254608"/>
    </source>
</evidence>
<keyword evidence="3" id="KW-1185">Reference proteome</keyword>
<name>A0ABU2WMC7_9GAMM</name>
<feature type="transmembrane region" description="Helical" evidence="1">
    <location>
        <begin position="21"/>
        <end position="41"/>
    </location>
</feature>
<accession>A0ABU2WMC7</accession>
<dbReference type="RefSeq" id="WP_311366437.1">
    <property type="nucleotide sequence ID" value="NZ_JAVRIC010000032.1"/>
</dbReference>
<keyword evidence="1" id="KW-0812">Transmembrane</keyword>
<comment type="caution">
    <text evidence="2">The sequence shown here is derived from an EMBL/GenBank/DDBJ whole genome shotgun (WGS) entry which is preliminary data.</text>
</comment>
<feature type="transmembrane region" description="Helical" evidence="1">
    <location>
        <begin position="53"/>
        <end position="77"/>
    </location>
</feature>
<evidence type="ECO:0000313" key="2">
    <source>
        <dbReference type="EMBL" id="MDT0499026.1"/>
    </source>
</evidence>